<comment type="cofactor">
    <cofactor evidence="1 7">
        <name>FAD</name>
        <dbReference type="ChEBI" id="CHEBI:57692"/>
    </cofactor>
</comment>
<keyword evidence="6" id="KW-0560">Oxidoreductase</keyword>
<evidence type="ECO:0000256" key="5">
    <source>
        <dbReference type="ARBA" id="ARBA00022827"/>
    </source>
</evidence>
<evidence type="ECO:0000313" key="9">
    <source>
        <dbReference type="EMBL" id="ELU06258.1"/>
    </source>
</evidence>
<proteinExistence type="inferred from homology"/>
<sequence>MNILIDVAVVGAGVVGLSTAVKIQESIPKARVTLISDRFGQETTSDGAAGIFRPTVGKVPGVPIPTLKKWLRDSWDRYELLARSADAGEAGVQVLSGHRFVDSPTENELEAGLVSCNRRMEAKEMAAFPEECRKYKHGWFVTTLLTEPRRYLPYLLKQFKANGGKVVQRKVSSLEELAGSYKIVVNCTGFGSQQLLGDDKLVPIRGQVFKVLAPWIKHSLHVGDAAKIYIIPGIEYITVGGTRQENDTDTKVREEDAKIIWENACKVMPSLKKAKIIRQWAGLRPHREPLRLERQTLKTPAGTIQVIHNYGHGAEGVGLSWGTACHAARLVQEALVLTFSKI</sequence>
<dbReference type="InterPro" id="IPR006181">
    <property type="entry name" value="D-amino_acid_oxidase_CS"/>
</dbReference>
<dbReference type="InterPro" id="IPR006076">
    <property type="entry name" value="FAD-dep_OxRdtase"/>
</dbReference>
<accession>R7UJH4</accession>
<dbReference type="GO" id="GO:0071949">
    <property type="term" value="F:FAD binding"/>
    <property type="evidence" value="ECO:0007669"/>
    <property type="project" value="InterPro"/>
</dbReference>
<name>R7UJH4_CAPTE</name>
<dbReference type="Proteomes" id="UP000014760">
    <property type="component" value="Unassembled WGS sequence"/>
</dbReference>
<reference evidence="9 11" key="2">
    <citation type="journal article" date="2013" name="Nature">
        <title>Insights into bilaterian evolution from three spiralian genomes.</title>
        <authorList>
            <person name="Simakov O."/>
            <person name="Marletaz F."/>
            <person name="Cho S.J."/>
            <person name="Edsinger-Gonzales E."/>
            <person name="Havlak P."/>
            <person name="Hellsten U."/>
            <person name="Kuo D.H."/>
            <person name="Larsson T."/>
            <person name="Lv J."/>
            <person name="Arendt D."/>
            <person name="Savage R."/>
            <person name="Osoegawa K."/>
            <person name="de Jong P."/>
            <person name="Grimwood J."/>
            <person name="Chapman J.A."/>
            <person name="Shapiro H."/>
            <person name="Aerts A."/>
            <person name="Otillar R.P."/>
            <person name="Terry A.Y."/>
            <person name="Boore J.L."/>
            <person name="Grigoriev I.V."/>
            <person name="Lindberg D.R."/>
            <person name="Seaver E.C."/>
            <person name="Weisblat D.A."/>
            <person name="Putnam N.H."/>
            <person name="Rokhsar D.S."/>
        </authorList>
    </citation>
    <scope>NUCLEOTIDE SEQUENCE</scope>
    <source>
        <strain evidence="9 11">I ESC-2004</strain>
    </source>
</reference>
<reference evidence="11" key="1">
    <citation type="submission" date="2012-12" db="EMBL/GenBank/DDBJ databases">
        <authorList>
            <person name="Hellsten U."/>
            <person name="Grimwood J."/>
            <person name="Chapman J.A."/>
            <person name="Shapiro H."/>
            <person name="Aerts A."/>
            <person name="Otillar R.P."/>
            <person name="Terry A.Y."/>
            <person name="Boore J.L."/>
            <person name="Simakov O."/>
            <person name="Marletaz F."/>
            <person name="Cho S.-J."/>
            <person name="Edsinger-Gonzales E."/>
            <person name="Havlak P."/>
            <person name="Kuo D.-H."/>
            <person name="Larsson T."/>
            <person name="Lv J."/>
            <person name="Arendt D."/>
            <person name="Savage R."/>
            <person name="Osoegawa K."/>
            <person name="de Jong P."/>
            <person name="Lindberg D.R."/>
            <person name="Seaver E.C."/>
            <person name="Weisblat D.A."/>
            <person name="Putnam N.H."/>
            <person name="Grigoriev I.V."/>
            <person name="Rokhsar D.S."/>
        </authorList>
    </citation>
    <scope>NUCLEOTIDE SEQUENCE</scope>
    <source>
        <strain evidence="11">I ESC-2004</strain>
    </source>
</reference>
<comment type="similarity">
    <text evidence="3">Belongs to the DAMOX/DASOX family.</text>
</comment>
<dbReference type="Gene3D" id="3.40.50.720">
    <property type="entry name" value="NAD(P)-binding Rossmann-like Domain"/>
    <property type="match status" value="1"/>
</dbReference>
<dbReference type="PIRSF" id="PIRSF000189">
    <property type="entry name" value="D-aa_oxidase"/>
    <property type="match status" value="1"/>
</dbReference>
<dbReference type="SUPFAM" id="SSF51971">
    <property type="entry name" value="Nucleotide-binding domain"/>
    <property type="match status" value="1"/>
</dbReference>
<dbReference type="EnsemblMetazoa" id="CapteT19157">
    <property type="protein sequence ID" value="CapteP19157"/>
    <property type="gene ID" value="CapteG19157"/>
</dbReference>
<dbReference type="GO" id="GO:0005782">
    <property type="term" value="C:peroxisomal matrix"/>
    <property type="evidence" value="ECO:0007669"/>
    <property type="project" value="UniProtKB-SubCell"/>
</dbReference>
<dbReference type="EMBL" id="KB300813">
    <property type="protein sequence ID" value="ELU06258.1"/>
    <property type="molecule type" value="Genomic_DNA"/>
</dbReference>
<keyword evidence="4" id="KW-0285">Flavoprotein</keyword>
<dbReference type="EMBL" id="AMQN01007492">
    <property type="status" value="NOT_ANNOTATED_CDS"/>
    <property type="molecule type" value="Genomic_DNA"/>
</dbReference>
<dbReference type="Gene3D" id="3.30.9.10">
    <property type="entry name" value="D-Amino Acid Oxidase, subunit A, domain 2"/>
    <property type="match status" value="1"/>
</dbReference>
<feature type="binding site" evidence="7">
    <location>
        <position position="171"/>
    </location>
    <ligand>
        <name>FAD</name>
        <dbReference type="ChEBI" id="CHEBI:57692"/>
    </ligand>
</feature>
<dbReference type="OMA" id="PGMREPK"/>
<dbReference type="GO" id="GO:0019478">
    <property type="term" value="P:D-amino acid catabolic process"/>
    <property type="evidence" value="ECO:0007669"/>
    <property type="project" value="TreeGrafter"/>
</dbReference>
<evidence type="ECO:0000256" key="4">
    <source>
        <dbReference type="ARBA" id="ARBA00022630"/>
    </source>
</evidence>
<feature type="binding site" evidence="7">
    <location>
        <position position="284"/>
    </location>
    <ligand>
        <name>D-dopa</name>
        <dbReference type="ChEBI" id="CHEBI:149689"/>
    </ligand>
</feature>
<evidence type="ECO:0000313" key="11">
    <source>
        <dbReference type="Proteomes" id="UP000014760"/>
    </source>
</evidence>
<evidence type="ECO:0000256" key="6">
    <source>
        <dbReference type="ARBA" id="ARBA00023002"/>
    </source>
</evidence>
<reference evidence="10" key="3">
    <citation type="submission" date="2015-06" db="UniProtKB">
        <authorList>
            <consortium name="EnsemblMetazoa"/>
        </authorList>
    </citation>
    <scope>IDENTIFICATION</scope>
</reference>
<evidence type="ECO:0000313" key="10">
    <source>
        <dbReference type="EnsemblMetazoa" id="CapteP19157"/>
    </source>
</evidence>
<dbReference type="PANTHER" id="PTHR11530">
    <property type="entry name" value="D-AMINO ACID OXIDASE"/>
    <property type="match status" value="1"/>
</dbReference>
<feature type="binding site" evidence="7">
    <location>
        <begin position="44"/>
        <end position="45"/>
    </location>
    <ligand>
        <name>FAD</name>
        <dbReference type="ChEBI" id="CHEBI:57692"/>
    </ligand>
</feature>
<dbReference type="GO" id="GO:0003884">
    <property type="term" value="F:D-amino-acid oxidase activity"/>
    <property type="evidence" value="ECO:0007669"/>
    <property type="project" value="InterPro"/>
</dbReference>
<dbReference type="FunCoup" id="R7UJH4">
    <property type="interactions" value="336"/>
</dbReference>
<dbReference type="AlphaFoldDB" id="R7UJH4"/>
<feature type="binding site" evidence="7">
    <location>
        <position position="229"/>
    </location>
    <ligand>
        <name>D-dopa</name>
        <dbReference type="ChEBI" id="CHEBI:149689"/>
    </ligand>
</feature>
<feature type="binding site" evidence="7">
    <location>
        <begin position="37"/>
        <end position="38"/>
    </location>
    <ligand>
        <name>FAD</name>
        <dbReference type="ChEBI" id="CHEBI:57692"/>
    </ligand>
</feature>
<evidence type="ECO:0000259" key="8">
    <source>
        <dbReference type="Pfam" id="PF01266"/>
    </source>
</evidence>
<keyword evidence="11" id="KW-1185">Reference proteome</keyword>
<protein>
    <recommendedName>
        <fullName evidence="8">FAD dependent oxidoreductase domain-containing protein</fullName>
    </recommendedName>
</protein>
<dbReference type="PROSITE" id="PS00677">
    <property type="entry name" value="DAO"/>
    <property type="match status" value="1"/>
</dbReference>
<evidence type="ECO:0000256" key="3">
    <source>
        <dbReference type="ARBA" id="ARBA00006730"/>
    </source>
</evidence>
<comment type="subcellular location">
    <subcellularLocation>
        <location evidence="2">Peroxisome matrix</location>
    </subcellularLocation>
</comment>
<evidence type="ECO:0000256" key="2">
    <source>
        <dbReference type="ARBA" id="ARBA00004253"/>
    </source>
</evidence>
<dbReference type="HOGENOM" id="CLU_034311_0_2_1"/>
<gene>
    <name evidence="9" type="ORF">CAPTEDRAFT_19157</name>
</gene>
<evidence type="ECO:0000256" key="7">
    <source>
        <dbReference type="PIRSR" id="PIRSR000189-1"/>
    </source>
</evidence>
<dbReference type="PANTHER" id="PTHR11530:SF11">
    <property type="entry name" value="D-ASPARTATE OXIDASE"/>
    <property type="match status" value="1"/>
</dbReference>
<keyword evidence="5 7" id="KW-0274">FAD</keyword>
<organism evidence="9">
    <name type="scientific">Capitella teleta</name>
    <name type="common">Polychaete worm</name>
    <dbReference type="NCBI Taxonomy" id="283909"/>
    <lineage>
        <taxon>Eukaryota</taxon>
        <taxon>Metazoa</taxon>
        <taxon>Spiralia</taxon>
        <taxon>Lophotrochozoa</taxon>
        <taxon>Annelida</taxon>
        <taxon>Polychaeta</taxon>
        <taxon>Sedentaria</taxon>
        <taxon>Scolecida</taxon>
        <taxon>Capitellidae</taxon>
        <taxon>Capitella</taxon>
    </lineage>
</organism>
<dbReference type="InterPro" id="IPR023209">
    <property type="entry name" value="DAO"/>
</dbReference>
<dbReference type="SUPFAM" id="SSF54373">
    <property type="entry name" value="FAD-linked reductases, C-terminal domain"/>
    <property type="match status" value="1"/>
</dbReference>
<evidence type="ECO:0000256" key="1">
    <source>
        <dbReference type="ARBA" id="ARBA00001974"/>
    </source>
</evidence>
<dbReference type="OrthoDB" id="2015447at2759"/>
<dbReference type="Pfam" id="PF01266">
    <property type="entry name" value="DAO"/>
    <property type="match status" value="1"/>
</dbReference>
<feature type="binding site" evidence="7">
    <location>
        <position position="188"/>
    </location>
    <ligand>
        <name>FAD</name>
        <dbReference type="ChEBI" id="CHEBI:57692"/>
    </ligand>
</feature>
<feature type="domain" description="FAD dependent oxidoreductase" evidence="8">
    <location>
        <begin position="6"/>
        <end position="329"/>
    </location>
</feature>
<dbReference type="STRING" id="283909.R7UJH4"/>